<dbReference type="Proteomes" id="UP000679307">
    <property type="component" value="Chromosome"/>
</dbReference>
<reference evidence="1 2" key="1">
    <citation type="submission" date="2021-05" db="EMBL/GenBank/DDBJ databases">
        <title>Complete genome of Nocardioides aquaticus KCTC 9944T isolated from meromictic and hypersaline Ekho Lake, Antarctica.</title>
        <authorList>
            <person name="Hwang K."/>
            <person name="Kim K.M."/>
            <person name="Choe H."/>
        </authorList>
    </citation>
    <scope>NUCLEOTIDE SEQUENCE [LARGE SCALE GENOMIC DNA]</scope>
    <source>
        <strain evidence="1 2">KCTC 9944</strain>
    </source>
</reference>
<dbReference type="Pfam" id="PF02635">
    <property type="entry name" value="DsrE"/>
    <property type="match status" value="1"/>
</dbReference>
<dbReference type="SUPFAM" id="SSF75169">
    <property type="entry name" value="DsrEFH-like"/>
    <property type="match status" value="1"/>
</dbReference>
<evidence type="ECO:0000313" key="1">
    <source>
        <dbReference type="EMBL" id="QVT78361.1"/>
    </source>
</evidence>
<evidence type="ECO:0008006" key="3">
    <source>
        <dbReference type="Google" id="ProtNLM"/>
    </source>
</evidence>
<sequence length="127" mass="13081">MPSSPRPLNVKVTCAADAPERSNQGLTVAATAIAAGSRVSLWLTGDAAWLGTVVATDGRPPTYDLEHAVAPEDLLAVVLEAGRVTVCSQCAARRGIGDDDLLAGVRLAGAALWTEEVLAEGVQALVY</sequence>
<dbReference type="InterPro" id="IPR003787">
    <property type="entry name" value="Sulphur_relay_DsrE/F-like"/>
</dbReference>
<protein>
    <recommendedName>
        <fullName evidence="3">Sulfur reduction protein DsrE</fullName>
    </recommendedName>
</protein>
<accession>A0ABX8EFE2</accession>
<organism evidence="1 2">
    <name type="scientific">Nocardioides aquaticus</name>
    <dbReference type="NCBI Taxonomy" id="160826"/>
    <lineage>
        <taxon>Bacteria</taxon>
        <taxon>Bacillati</taxon>
        <taxon>Actinomycetota</taxon>
        <taxon>Actinomycetes</taxon>
        <taxon>Propionibacteriales</taxon>
        <taxon>Nocardioidaceae</taxon>
        <taxon>Nocardioides</taxon>
    </lineage>
</organism>
<proteinExistence type="predicted"/>
<evidence type="ECO:0000313" key="2">
    <source>
        <dbReference type="Proteomes" id="UP000679307"/>
    </source>
</evidence>
<dbReference type="Gene3D" id="3.40.1260.10">
    <property type="entry name" value="DsrEFH-like"/>
    <property type="match status" value="1"/>
</dbReference>
<name>A0ABX8EFE2_9ACTN</name>
<dbReference type="RefSeq" id="WP_214057951.1">
    <property type="nucleotide sequence ID" value="NZ_BAAAHS010000169.1"/>
</dbReference>
<keyword evidence="2" id="KW-1185">Reference proteome</keyword>
<dbReference type="InterPro" id="IPR027396">
    <property type="entry name" value="DsrEFH-like"/>
</dbReference>
<gene>
    <name evidence="1" type="ORF">ENKNEFLB_00738</name>
</gene>
<dbReference type="EMBL" id="CP075371">
    <property type="protein sequence ID" value="QVT78361.1"/>
    <property type="molecule type" value="Genomic_DNA"/>
</dbReference>